<dbReference type="EMBL" id="CP063189">
    <property type="protein sequence ID" value="WCZ32594.1"/>
    <property type="molecule type" value="Genomic_DNA"/>
</dbReference>
<comment type="subcellular location">
    <subcellularLocation>
        <location evidence="11">Cytoplasm</location>
    </subcellularLocation>
</comment>
<evidence type="ECO:0000256" key="7">
    <source>
        <dbReference type="ARBA" id="ARBA00022777"/>
    </source>
</evidence>
<dbReference type="InterPro" id="IPR000623">
    <property type="entry name" value="Shikimate_kinase/TSH1"/>
</dbReference>
<comment type="similarity">
    <text evidence="2 11">Belongs to the shikimate kinase family.</text>
</comment>
<dbReference type="CDD" id="cd00464">
    <property type="entry name" value="SK"/>
    <property type="match status" value="1"/>
</dbReference>
<evidence type="ECO:0000256" key="3">
    <source>
        <dbReference type="ARBA" id="ARBA00012154"/>
    </source>
</evidence>
<dbReference type="PRINTS" id="PR01100">
    <property type="entry name" value="SHIKIMTKNASE"/>
</dbReference>
<dbReference type="HAMAP" id="MF_00109">
    <property type="entry name" value="Shikimate_kinase"/>
    <property type="match status" value="1"/>
</dbReference>
<keyword evidence="13" id="KW-1185">Reference proteome</keyword>
<keyword evidence="11" id="KW-0963">Cytoplasm</keyword>
<feature type="binding site" evidence="11">
    <location>
        <position position="144"/>
    </location>
    <ligand>
        <name>substrate</name>
    </ligand>
</feature>
<keyword evidence="11" id="KW-0460">Magnesium</keyword>
<dbReference type="InterPro" id="IPR023000">
    <property type="entry name" value="Shikimate_kinase_CS"/>
</dbReference>
<feature type="binding site" evidence="11">
    <location>
        <position position="161"/>
    </location>
    <ligand>
        <name>ATP</name>
        <dbReference type="ChEBI" id="CHEBI:30616"/>
    </ligand>
</feature>
<proteinExistence type="inferred from homology"/>
<comment type="subunit">
    <text evidence="11">Monomer.</text>
</comment>
<evidence type="ECO:0000256" key="4">
    <source>
        <dbReference type="ARBA" id="ARBA00022605"/>
    </source>
</evidence>
<dbReference type="PROSITE" id="PS01128">
    <property type="entry name" value="SHIKIMATE_KINASE"/>
    <property type="match status" value="1"/>
</dbReference>
<evidence type="ECO:0000256" key="11">
    <source>
        <dbReference type="HAMAP-Rule" id="MF_00109"/>
    </source>
</evidence>
<sequence length="179" mass="19047">MTAANTSGFPRPKVVLVGPPGAGKSTVGRRLAKALNVGLVDSDDLLSAAYGKPCGEVFSELGEDGFRDVEPRYVREALRSDGVVSLGGGAVLSAANRAMLAGHTVVHIDVSAEEGVRRTAGDTNRPVLAADDRLAHYRGLLDEREQYYREVAGFRARTDGRGPQQVVGDILGYLDTRQP</sequence>
<protein>
    <recommendedName>
        <fullName evidence="3 11">Shikimate kinase</fullName>
        <shortName evidence="11">SK</shortName>
        <ecNumber evidence="3 11">2.7.1.71</ecNumber>
    </recommendedName>
</protein>
<feature type="binding site" evidence="11">
    <location>
        <position position="67"/>
    </location>
    <ligand>
        <name>substrate</name>
    </ligand>
</feature>
<feature type="binding site" evidence="11">
    <location>
        <begin position="21"/>
        <end position="26"/>
    </location>
    <ligand>
        <name>ATP</name>
        <dbReference type="ChEBI" id="CHEBI:30616"/>
    </ligand>
</feature>
<keyword evidence="11" id="KW-0479">Metal-binding</keyword>
<evidence type="ECO:0000256" key="10">
    <source>
        <dbReference type="ARBA" id="ARBA00048567"/>
    </source>
</evidence>
<evidence type="ECO:0000256" key="1">
    <source>
        <dbReference type="ARBA" id="ARBA00004842"/>
    </source>
</evidence>
<keyword evidence="7 11" id="KW-0418">Kinase</keyword>
<dbReference type="EC" id="2.7.1.71" evidence="3 11"/>
<organism evidence="12 13">
    <name type="scientific">Corynebacterium massiliense DSM 45435</name>
    <dbReference type="NCBI Taxonomy" id="1121364"/>
    <lineage>
        <taxon>Bacteria</taxon>
        <taxon>Bacillati</taxon>
        <taxon>Actinomycetota</taxon>
        <taxon>Actinomycetes</taxon>
        <taxon>Mycobacteriales</taxon>
        <taxon>Corynebacteriaceae</taxon>
        <taxon>Corynebacterium</taxon>
    </lineage>
</organism>
<evidence type="ECO:0000256" key="9">
    <source>
        <dbReference type="ARBA" id="ARBA00023141"/>
    </source>
</evidence>
<feature type="binding site" evidence="11">
    <location>
        <position position="25"/>
    </location>
    <ligand>
        <name>Mg(2+)</name>
        <dbReference type="ChEBI" id="CHEBI:18420"/>
    </ligand>
</feature>
<keyword evidence="9 11" id="KW-0057">Aromatic amino acid biosynthesis</keyword>
<dbReference type="PANTHER" id="PTHR21087">
    <property type="entry name" value="SHIKIMATE KINASE"/>
    <property type="match status" value="1"/>
</dbReference>
<keyword evidence="4 11" id="KW-0028">Amino-acid biosynthesis</keyword>
<name>A0ABY7U9G5_9CORY</name>
<keyword evidence="6 11" id="KW-0547">Nucleotide-binding</keyword>
<keyword evidence="5 11" id="KW-0808">Transferase</keyword>
<evidence type="ECO:0000256" key="6">
    <source>
        <dbReference type="ARBA" id="ARBA00022741"/>
    </source>
</evidence>
<accession>A0ABY7U9G5</accession>
<evidence type="ECO:0000313" key="12">
    <source>
        <dbReference type="EMBL" id="WCZ32594.1"/>
    </source>
</evidence>
<evidence type="ECO:0000313" key="13">
    <source>
        <dbReference type="Proteomes" id="UP001220064"/>
    </source>
</evidence>
<dbReference type="GO" id="GO:0004765">
    <property type="term" value="F:shikimate kinase activity"/>
    <property type="evidence" value="ECO:0007669"/>
    <property type="project" value="UniProtKB-EC"/>
</dbReference>
<evidence type="ECO:0000256" key="2">
    <source>
        <dbReference type="ARBA" id="ARBA00006997"/>
    </source>
</evidence>
<dbReference type="InterPro" id="IPR031322">
    <property type="entry name" value="Shikimate/glucono_kinase"/>
</dbReference>
<feature type="binding site" evidence="11">
    <location>
        <position position="88"/>
    </location>
    <ligand>
        <name>substrate</name>
    </ligand>
</feature>
<comment type="catalytic activity">
    <reaction evidence="10 11">
        <text>shikimate + ATP = 3-phosphoshikimate + ADP + H(+)</text>
        <dbReference type="Rhea" id="RHEA:13121"/>
        <dbReference type="ChEBI" id="CHEBI:15378"/>
        <dbReference type="ChEBI" id="CHEBI:30616"/>
        <dbReference type="ChEBI" id="CHEBI:36208"/>
        <dbReference type="ChEBI" id="CHEBI:145989"/>
        <dbReference type="ChEBI" id="CHEBI:456216"/>
        <dbReference type="EC" id="2.7.1.71"/>
    </reaction>
</comment>
<comment type="function">
    <text evidence="11">Catalyzes the specific phosphorylation of the 3-hydroxyl group of shikimic acid using ATP as a cosubstrate.</text>
</comment>
<dbReference type="InterPro" id="IPR027417">
    <property type="entry name" value="P-loop_NTPase"/>
</dbReference>
<dbReference type="Gene3D" id="3.40.50.300">
    <property type="entry name" value="P-loop containing nucleotide triphosphate hydrolases"/>
    <property type="match status" value="1"/>
</dbReference>
<reference evidence="12 13" key="1">
    <citation type="submission" date="2020-10" db="EMBL/GenBank/DDBJ databases">
        <title>Complete genome sequence of Corynebacterium massiliense DSM 45435, type strain of Corynebacterium massiliense.</title>
        <authorList>
            <person name="Busche T."/>
            <person name="Kalinowski J."/>
            <person name="Ruckert C."/>
        </authorList>
    </citation>
    <scope>NUCLEOTIDE SEQUENCE [LARGE SCALE GENOMIC DNA]</scope>
    <source>
        <strain evidence="12 13">DSM 45435</strain>
    </source>
</reference>
<evidence type="ECO:0000256" key="5">
    <source>
        <dbReference type="ARBA" id="ARBA00022679"/>
    </source>
</evidence>
<comment type="cofactor">
    <cofactor evidence="11">
        <name>Mg(2+)</name>
        <dbReference type="ChEBI" id="CHEBI:18420"/>
    </cofactor>
    <text evidence="11">Binds 1 Mg(2+) ion per subunit.</text>
</comment>
<gene>
    <name evidence="11 12" type="primary">aroK</name>
    <name evidence="12" type="ORF">CMASS_05765</name>
</gene>
<dbReference type="PANTHER" id="PTHR21087:SF16">
    <property type="entry name" value="SHIKIMATE KINASE 1, CHLOROPLASTIC"/>
    <property type="match status" value="1"/>
</dbReference>
<dbReference type="Pfam" id="PF01202">
    <property type="entry name" value="SKI"/>
    <property type="match status" value="1"/>
</dbReference>
<evidence type="ECO:0000256" key="8">
    <source>
        <dbReference type="ARBA" id="ARBA00022840"/>
    </source>
</evidence>
<dbReference type="RefSeq" id="WP_022862068.1">
    <property type="nucleotide sequence ID" value="NZ_ATVG01000001.1"/>
</dbReference>
<dbReference type="Proteomes" id="UP001220064">
    <property type="component" value="Chromosome"/>
</dbReference>
<feature type="binding site" evidence="11">
    <location>
        <position position="43"/>
    </location>
    <ligand>
        <name>substrate</name>
    </ligand>
</feature>
<feature type="binding site" evidence="11">
    <location>
        <position position="125"/>
    </location>
    <ligand>
        <name>ATP</name>
        <dbReference type="ChEBI" id="CHEBI:30616"/>
    </ligand>
</feature>
<comment type="pathway">
    <text evidence="1 11">Metabolic intermediate biosynthesis; chorismate biosynthesis; chorismate from D-erythrose 4-phosphate and phosphoenolpyruvate: step 5/7.</text>
</comment>
<keyword evidence="8 11" id="KW-0067">ATP-binding</keyword>
<dbReference type="SUPFAM" id="SSF52540">
    <property type="entry name" value="P-loop containing nucleoside triphosphate hydrolases"/>
    <property type="match status" value="1"/>
</dbReference>